<dbReference type="GO" id="GO:0006631">
    <property type="term" value="P:fatty acid metabolic process"/>
    <property type="evidence" value="ECO:0007669"/>
    <property type="project" value="TreeGrafter"/>
</dbReference>
<dbReference type="InterPro" id="IPR045851">
    <property type="entry name" value="AMP-bd_C_sf"/>
</dbReference>
<comment type="catalytic activity">
    <reaction evidence="3">
        <text>3-(methylsulfanyl)propanoate + ATP + CoA = 3-(methylsulfanyl)propanoyl-CoA + AMP + diphosphate</text>
        <dbReference type="Rhea" id="RHEA:43052"/>
        <dbReference type="ChEBI" id="CHEBI:30616"/>
        <dbReference type="ChEBI" id="CHEBI:33019"/>
        <dbReference type="ChEBI" id="CHEBI:49016"/>
        <dbReference type="ChEBI" id="CHEBI:57287"/>
        <dbReference type="ChEBI" id="CHEBI:82815"/>
        <dbReference type="ChEBI" id="CHEBI:456215"/>
        <dbReference type="EC" id="6.2.1.44"/>
    </reaction>
    <physiologicalReaction direction="left-to-right" evidence="3">
        <dbReference type="Rhea" id="RHEA:43053"/>
    </physiologicalReaction>
</comment>
<dbReference type="EMBL" id="CADCVW010000007">
    <property type="protein sequence ID" value="CAA9480087.1"/>
    <property type="molecule type" value="Genomic_DNA"/>
</dbReference>
<dbReference type="InterPro" id="IPR042099">
    <property type="entry name" value="ANL_N_sf"/>
</dbReference>
<proteinExistence type="inferred from homology"/>
<accession>A0A6J4RRD1</accession>
<evidence type="ECO:0000313" key="8">
    <source>
        <dbReference type="EMBL" id="CAA9480087.1"/>
    </source>
</evidence>
<evidence type="ECO:0000259" key="6">
    <source>
        <dbReference type="Pfam" id="PF00501"/>
    </source>
</evidence>
<dbReference type="InterPro" id="IPR025110">
    <property type="entry name" value="AMP-bd_C"/>
</dbReference>
<dbReference type="AlphaFoldDB" id="A0A6J4RRD1"/>
<dbReference type="InterPro" id="IPR000873">
    <property type="entry name" value="AMP-dep_synth/lig_dom"/>
</dbReference>
<gene>
    <name evidence="8" type="ORF">AVDCRST_MAG39-112</name>
</gene>
<dbReference type="Gene3D" id="3.40.50.12780">
    <property type="entry name" value="N-terminal domain of ligase-like"/>
    <property type="match status" value="1"/>
</dbReference>
<evidence type="ECO:0000256" key="2">
    <source>
        <dbReference type="ARBA" id="ARBA00022598"/>
    </source>
</evidence>
<evidence type="ECO:0000259" key="7">
    <source>
        <dbReference type="Pfam" id="PF13193"/>
    </source>
</evidence>
<dbReference type="EC" id="6.2.1.44" evidence="4"/>
<feature type="domain" description="AMP-dependent synthetase/ligase" evidence="6">
    <location>
        <begin position="14"/>
        <end position="350"/>
    </location>
</feature>
<evidence type="ECO:0000256" key="1">
    <source>
        <dbReference type="ARBA" id="ARBA00006432"/>
    </source>
</evidence>
<dbReference type="Pfam" id="PF00501">
    <property type="entry name" value="AMP-binding"/>
    <property type="match status" value="1"/>
</dbReference>
<organism evidence="8">
    <name type="scientific">uncultured Sphingomonadaceae bacterium</name>
    <dbReference type="NCBI Taxonomy" id="169976"/>
    <lineage>
        <taxon>Bacteria</taxon>
        <taxon>Pseudomonadati</taxon>
        <taxon>Pseudomonadota</taxon>
        <taxon>Alphaproteobacteria</taxon>
        <taxon>Sphingomonadales</taxon>
        <taxon>Sphingomonadaceae</taxon>
        <taxon>environmental samples</taxon>
    </lineage>
</organism>
<feature type="domain" description="AMP-binding enzyme C-terminal" evidence="7">
    <location>
        <begin position="402"/>
        <end position="477"/>
    </location>
</feature>
<reference evidence="8" key="1">
    <citation type="submission" date="2020-02" db="EMBL/GenBank/DDBJ databases">
        <authorList>
            <person name="Meier V. D."/>
        </authorList>
    </citation>
    <scope>NUCLEOTIDE SEQUENCE</scope>
    <source>
        <strain evidence="8">AVDCRST_MAG39</strain>
    </source>
</reference>
<dbReference type="PANTHER" id="PTHR43201">
    <property type="entry name" value="ACYL-COA SYNTHETASE"/>
    <property type="match status" value="1"/>
</dbReference>
<name>A0A6J4RRD1_9SPHN</name>
<sequence>MILDDLIRLGAELHAPRIAVRFGPATLSFAEVDALASGMGLRLAAALPRGAPVGILANNGLLSLPLDFACAKAGLVRVPLNARLSASEHATMLRRLEASLLIHSPDLAGRAAALAADLPGLETLALDALAHGAAAERGGLPKPRADDPVLALFTSGTTGRLKAVVHSQASYGAVARNVLGNLVDPRPGDAMLHAASLFHASGTLLVPFWLRGGAALVLPGFEPGGFLRAVEEGRPTTLMLVPTMLAMLLDHPAFDPAAFASVATILYGASPMPRPLIERALAALGPRFVQFYGQTEAPLAIAALAKEDHLDPRRLSSCGRSAREADVRVDAPSGQEGEVLVRAPFAMVGYRDEPELTAETMTPDGWLRTRDVGRVDADGFLTLVDRASDMIVTGGYNVYPKEVEDALASHPAVQDALVVGVPDAKWGEAVLAFVVPRPGAVAEPATLVEHCRALLAGYKLPKQVRFIDALPLSAVGKPLRRALREPFWEGHERRVG</sequence>
<evidence type="ECO:0000256" key="4">
    <source>
        <dbReference type="ARBA" id="ARBA00066616"/>
    </source>
</evidence>
<evidence type="ECO:0000256" key="3">
    <source>
        <dbReference type="ARBA" id="ARBA00051915"/>
    </source>
</evidence>
<evidence type="ECO:0000256" key="5">
    <source>
        <dbReference type="ARBA" id="ARBA00067668"/>
    </source>
</evidence>
<dbReference type="Pfam" id="PF13193">
    <property type="entry name" value="AMP-binding_C"/>
    <property type="match status" value="1"/>
</dbReference>
<dbReference type="FunFam" id="3.30.300.30:FF:000008">
    <property type="entry name" value="2,3-dihydroxybenzoate-AMP ligase"/>
    <property type="match status" value="1"/>
</dbReference>
<dbReference type="Gene3D" id="3.30.300.30">
    <property type="match status" value="1"/>
</dbReference>
<dbReference type="SUPFAM" id="SSF56801">
    <property type="entry name" value="Acetyl-CoA synthetase-like"/>
    <property type="match status" value="1"/>
</dbReference>
<protein>
    <recommendedName>
        <fullName evidence="5">3-methylmercaptopropionyl-CoA ligase</fullName>
        <ecNumber evidence="4">6.2.1.44</ecNumber>
    </recommendedName>
</protein>
<dbReference type="PANTHER" id="PTHR43201:SF32">
    <property type="entry name" value="2-SUCCINYLBENZOATE--COA LIGASE, CHLOROPLASTIC_PEROXISOMAL"/>
    <property type="match status" value="1"/>
</dbReference>
<dbReference type="GO" id="GO:0031956">
    <property type="term" value="F:medium-chain fatty acid-CoA ligase activity"/>
    <property type="evidence" value="ECO:0007669"/>
    <property type="project" value="TreeGrafter"/>
</dbReference>
<comment type="similarity">
    <text evidence="1">Belongs to the ATP-dependent AMP-binding enzyme family.</text>
</comment>
<keyword evidence="2 8" id="KW-0436">Ligase</keyword>